<keyword evidence="5 7" id="KW-1133">Transmembrane helix</keyword>
<accession>A0A1G8GNM2</accession>
<feature type="transmembrane region" description="Helical" evidence="7">
    <location>
        <begin position="156"/>
        <end position="179"/>
    </location>
</feature>
<comment type="subcellular location">
    <subcellularLocation>
        <location evidence="1">Cell membrane</location>
        <topology evidence="1">Multi-pass membrane protein</topology>
    </subcellularLocation>
</comment>
<dbReference type="GO" id="GO:0005886">
    <property type="term" value="C:plasma membrane"/>
    <property type="evidence" value="ECO:0007669"/>
    <property type="project" value="UniProtKB-SubCell"/>
</dbReference>
<evidence type="ECO:0000313" key="9">
    <source>
        <dbReference type="EMBL" id="SDH96068.1"/>
    </source>
</evidence>
<dbReference type="STRING" id="399736.SAMN04489720_3010"/>
<gene>
    <name evidence="9" type="ORF">SAMN04489720_3010</name>
</gene>
<feature type="transmembrane region" description="Helical" evidence="7">
    <location>
        <begin position="72"/>
        <end position="90"/>
    </location>
</feature>
<keyword evidence="3" id="KW-1003">Cell membrane</keyword>
<protein>
    <submittedName>
        <fullName evidence="9">Membrane protein DedA, SNARE-associated domain</fullName>
    </submittedName>
</protein>
<dbReference type="InterPro" id="IPR032816">
    <property type="entry name" value="VTT_dom"/>
</dbReference>
<dbReference type="InterPro" id="IPR051311">
    <property type="entry name" value="DedA_domain"/>
</dbReference>
<organism evidence="9 10">
    <name type="scientific">Agrococcus jejuensis</name>
    <dbReference type="NCBI Taxonomy" id="399736"/>
    <lineage>
        <taxon>Bacteria</taxon>
        <taxon>Bacillati</taxon>
        <taxon>Actinomycetota</taxon>
        <taxon>Actinomycetes</taxon>
        <taxon>Micrococcales</taxon>
        <taxon>Microbacteriaceae</taxon>
        <taxon>Agrococcus</taxon>
    </lineage>
</organism>
<keyword evidence="10" id="KW-1185">Reference proteome</keyword>
<comment type="similarity">
    <text evidence="2">Belongs to the DedA family.</text>
</comment>
<dbReference type="Pfam" id="PF09335">
    <property type="entry name" value="VTT_dom"/>
    <property type="match status" value="1"/>
</dbReference>
<evidence type="ECO:0000256" key="5">
    <source>
        <dbReference type="ARBA" id="ARBA00022989"/>
    </source>
</evidence>
<evidence type="ECO:0000256" key="1">
    <source>
        <dbReference type="ARBA" id="ARBA00004651"/>
    </source>
</evidence>
<dbReference type="RefSeq" id="WP_231945076.1">
    <property type="nucleotide sequence ID" value="NZ_LT629695.1"/>
</dbReference>
<dbReference type="PANTHER" id="PTHR42709:SF6">
    <property type="entry name" value="UNDECAPRENYL PHOSPHATE TRANSPORTER A"/>
    <property type="match status" value="1"/>
</dbReference>
<reference evidence="10" key="1">
    <citation type="submission" date="2016-10" db="EMBL/GenBank/DDBJ databases">
        <authorList>
            <person name="Varghese N."/>
            <person name="Submissions S."/>
        </authorList>
    </citation>
    <scope>NUCLEOTIDE SEQUENCE [LARGE SCALE GENOMIC DNA]</scope>
    <source>
        <strain evidence="10">DSM 22002</strain>
    </source>
</reference>
<evidence type="ECO:0000256" key="2">
    <source>
        <dbReference type="ARBA" id="ARBA00010792"/>
    </source>
</evidence>
<dbReference type="EMBL" id="LT629695">
    <property type="protein sequence ID" value="SDH96068.1"/>
    <property type="molecule type" value="Genomic_DNA"/>
</dbReference>
<evidence type="ECO:0000259" key="8">
    <source>
        <dbReference type="Pfam" id="PF09335"/>
    </source>
</evidence>
<dbReference type="Proteomes" id="UP000198822">
    <property type="component" value="Chromosome I"/>
</dbReference>
<feature type="transmembrane region" description="Helical" evidence="7">
    <location>
        <begin position="191"/>
        <end position="209"/>
    </location>
</feature>
<proteinExistence type="inferred from homology"/>
<dbReference type="AlphaFoldDB" id="A0A1G8GNM2"/>
<sequence length="231" mass="24649">MLITTLAAASTAASDELTGVAAWAVGLMETIGAPGAAVAIAAENLFPPIPSEVILPLAGFTAAQGGFSLAEALIWTTVGSVVGALALYLVGRILGHDRVVWVAEKMPLVRADDVHKTTAWFRKHGGKAVLLGRVLPIFRSLISIPAGIERMPIWKFLALTTIGSGVWNTIFVMAGFTLGRNWHAVEPYADVLQWVVIVAVVAVLAVWVLRRVLDDRRRRTAGLDPETGEPV</sequence>
<evidence type="ECO:0000313" key="10">
    <source>
        <dbReference type="Proteomes" id="UP000198822"/>
    </source>
</evidence>
<keyword evidence="6 7" id="KW-0472">Membrane</keyword>
<evidence type="ECO:0000256" key="3">
    <source>
        <dbReference type="ARBA" id="ARBA00022475"/>
    </source>
</evidence>
<dbReference type="PANTHER" id="PTHR42709">
    <property type="entry name" value="ALKALINE PHOSPHATASE LIKE PROTEIN"/>
    <property type="match status" value="1"/>
</dbReference>
<evidence type="ECO:0000256" key="6">
    <source>
        <dbReference type="ARBA" id="ARBA00023136"/>
    </source>
</evidence>
<evidence type="ECO:0000256" key="4">
    <source>
        <dbReference type="ARBA" id="ARBA00022692"/>
    </source>
</evidence>
<name>A0A1G8GNM2_9MICO</name>
<evidence type="ECO:0000256" key="7">
    <source>
        <dbReference type="SAM" id="Phobius"/>
    </source>
</evidence>
<feature type="domain" description="VTT" evidence="8">
    <location>
        <begin position="49"/>
        <end position="175"/>
    </location>
</feature>
<keyword evidence="4 7" id="KW-0812">Transmembrane</keyword>